<organism evidence="1 2">
    <name type="scientific">Coleophoma cylindrospora</name>
    <dbReference type="NCBI Taxonomy" id="1849047"/>
    <lineage>
        <taxon>Eukaryota</taxon>
        <taxon>Fungi</taxon>
        <taxon>Dikarya</taxon>
        <taxon>Ascomycota</taxon>
        <taxon>Pezizomycotina</taxon>
        <taxon>Leotiomycetes</taxon>
        <taxon>Helotiales</taxon>
        <taxon>Dermateaceae</taxon>
        <taxon>Coleophoma</taxon>
    </lineage>
</organism>
<dbReference type="PANTHER" id="PTHR43591">
    <property type="entry name" value="METHYLTRANSFERASE"/>
    <property type="match status" value="1"/>
</dbReference>
<dbReference type="GO" id="GO:0008168">
    <property type="term" value="F:methyltransferase activity"/>
    <property type="evidence" value="ECO:0007669"/>
    <property type="project" value="TreeGrafter"/>
</dbReference>
<evidence type="ECO:0000313" key="1">
    <source>
        <dbReference type="EMBL" id="RDW82852.1"/>
    </source>
</evidence>
<gene>
    <name evidence="1" type="ORF">BP6252_03964</name>
</gene>
<comment type="caution">
    <text evidence="1">The sequence shown here is derived from an EMBL/GenBank/DDBJ whole genome shotgun (WGS) entry which is preliminary data.</text>
</comment>
<evidence type="ECO:0000313" key="2">
    <source>
        <dbReference type="Proteomes" id="UP000256645"/>
    </source>
</evidence>
<dbReference type="EMBL" id="PDLM01000003">
    <property type="protein sequence ID" value="RDW82852.1"/>
    <property type="molecule type" value="Genomic_DNA"/>
</dbReference>
<accession>A0A3D8S923</accession>
<dbReference type="PANTHER" id="PTHR43591:SF31">
    <property type="entry name" value="LAEA-LIKE, PUTATIVE (AFU_ORTHOLOGUE AFUA_8G01930)-RELATED"/>
    <property type="match status" value="1"/>
</dbReference>
<dbReference type="Pfam" id="PF13489">
    <property type="entry name" value="Methyltransf_23"/>
    <property type="match status" value="1"/>
</dbReference>
<dbReference type="Gene3D" id="3.40.50.150">
    <property type="entry name" value="Vaccinia Virus protein VP39"/>
    <property type="match status" value="1"/>
</dbReference>
<dbReference type="AlphaFoldDB" id="A0A3D8S923"/>
<dbReference type="InterPro" id="IPR029063">
    <property type="entry name" value="SAM-dependent_MTases_sf"/>
</dbReference>
<sequence length="266" mass="30050">MWALTLSGALGLCPMNSKDAKVNRVLDVGTGTGIWAIDFGDEHPEAEACSHTCLRQKIIGIDLSPIQPLFVPPNVRFEIDDLEEPWTFSQKFDYIHCRDLIGGFTDWPNFFAQSYENLEPGGYLELQSLSLPCQCDDDTLLPEHSLWQWSNYMLEAAKILGRTLDIPSSYKELAEEAGFTNVEAKMFKWAQNTWPKESNAKELGMWELENATGGLEGISMALFTRGLGWAKPDVDVFLAKVRTDMRNKSIHAYWPIWVVHGQKSTT</sequence>
<dbReference type="STRING" id="1849047.A0A3D8S923"/>
<dbReference type="OrthoDB" id="2013972at2759"/>
<proteinExistence type="predicted"/>
<reference evidence="1 2" key="1">
    <citation type="journal article" date="2018" name="IMA Fungus">
        <title>IMA Genome-F 9: Draft genome sequence of Annulohypoxylon stygium, Aspergillus mulundensis, Berkeleyomyces basicola (syn. Thielaviopsis basicola), Ceratocystis smalleyi, two Cercospora beticola strains, Coleophoma cylindrospora, Fusarium fracticaudum, Phialophora cf. hyalina, and Morchella septimelata.</title>
        <authorList>
            <person name="Wingfield B.D."/>
            <person name="Bills G.F."/>
            <person name="Dong Y."/>
            <person name="Huang W."/>
            <person name="Nel W.J."/>
            <person name="Swalarsk-Parry B.S."/>
            <person name="Vaghefi N."/>
            <person name="Wilken P.M."/>
            <person name="An Z."/>
            <person name="de Beer Z.W."/>
            <person name="De Vos L."/>
            <person name="Chen L."/>
            <person name="Duong T.A."/>
            <person name="Gao Y."/>
            <person name="Hammerbacher A."/>
            <person name="Kikkert J.R."/>
            <person name="Li Y."/>
            <person name="Li H."/>
            <person name="Li K."/>
            <person name="Li Q."/>
            <person name="Liu X."/>
            <person name="Ma X."/>
            <person name="Naidoo K."/>
            <person name="Pethybridge S.J."/>
            <person name="Sun J."/>
            <person name="Steenkamp E.T."/>
            <person name="van der Nest M.A."/>
            <person name="van Wyk S."/>
            <person name="Wingfield M.J."/>
            <person name="Xiong C."/>
            <person name="Yue Q."/>
            <person name="Zhang X."/>
        </authorList>
    </citation>
    <scope>NUCLEOTIDE SEQUENCE [LARGE SCALE GENOMIC DNA]</scope>
    <source>
        <strain evidence="1 2">BP6252</strain>
    </source>
</reference>
<name>A0A3D8S923_9HELO</name>
<dbReference type="Proteomes" id="UP000256645">
    <property type="component" value="Unassembled WGS sequence"/>
</dbReference>
<dbReference type="CDD" id="cd02440">
    <property type="entry name" value="AdoMet_MTases"/>
    <property type="match status" value="1"/>
</dbReference>
<protein>
    <submittedName>
        <fullName evidence="1">Uncharacterized protein</fullName>
    </submittedName>
</protein>
<dbReference type="SUPFAM" id="SSF53335">
    <property type="entry name" value="S-adenosyl-L-methionine-dependent methyltransferases"/>
    <property type="match status" value="1"/>
</dbReference>
<keyword evidence="2" id="KW-1185">Reference proteome</keyword>